<evidence type="ECO:0000256" key="1">
    <source>
        <dbReference type="SAM" id="Phobius"/>
    </source>
</evidence>
<accession>A0A8S1RWF5</accession>
<reference evidence="2" key="1">
    <citation type="submission" date="2021-01" db="EMBL/GenBank/DDBJ databases">
        <authorList>
            <consortium name="Genoscope - CEA"/>
            <person name="William W."/>
        </authorList>
    </citation>
    <scope>NUCLEOTIDE SEQUENCE</scope>
</reference>
<keyword evidence="1" id="KW-0812">Transmembrane</keyword>
<sequence>MRKFFHQERNRLTLITMIILKIRQTDSLIPNTRCQVLPSGEKQIQFTTTMTLELYDLLFLILNFYDLILSFILQMKKIFKKQQISKNFWIT</sequence>
<comment type="caution">
    <text evidence="2">The sequence shown here is derived from an EMBL/GenBank/DDBJ whole genome shotgun (WGS) entry which is preliminary data.</text>
</comment>
<dbReference type="Proteomes" id="UP000692954">
    <property type="component" value="Unassembled WGS sequence"/>
</dbReference>
<dbReference type="AlphaFoldDB" id="A0A8S1RWF5"/>
<gene>
    <name evidence="2" type="ORF">PSON_ATCC_30995.1.T3360002</name>
</gene>
<dbReference type="EMBL" id="CAJJDN010000336">
    <property type="protein sequence ID" value="CAD8130834.1"/>
    <property type="molecule type" value="Genomic_DNA"/>
</dbReference>
<keyword evidence="3" id="KW-1185">Reference proteome</keyword>
<protein>
    <submittedName>
        <fullName evidence="2">Uncharacterized protein</fullName>
    </submittedName>
</protein>
<name>A0A8S1RWF5_9CILI</name>
<proteinExistence type="predicted"/>
<keyword evidence="1" id="KW-1133">Transmembrane helix</keyword>
<keyword evidence="1" id="KW-0472">Membrane</keyword>
<evidence type="ECO:0000313" key="2">
    <source>
        <dbReference type="EMBL" id="CAD8130834.1"/>
    </source>
</evidence>
<feature type="transmembrane region" description="Helical" evidence="1">
    <location>
        <begin position="54"/>
        <end position="73"/>
    </location>
</feature>
<organism evidence="2 3">
    <name type="scientific">Paramecium sonneborni</name>
    <dbReference type="NCBI Taxonomy" id="65129"/>
    <lineage>
        <taxon>Eukaryota</taxon>
        <taxon>Sar</taxon>
        <taxon>Alveolata</taxon>
        <taxon>Ciliophora</taxon>
        <taxon>Intramacronucleata</taxon>
        <taxon>Oligohymenophorea</taxon>
        <taxon>Peniculida</taxon>
        <taxon>Parameciidae</taxon>
        <taxon>Paramecium</taxon>
    </lineage>
</organism>
<evidence type="ECO:0000313" key="3">
    <source>
        <dbReference type="Proteomes" id="UP000692954"/>
    </source>
</evidence>